<dbReference type="SUPFAM" id="SSF55811">
    <property type="entry name" value="Nudix"/>
    <property type="match status" value="1"/>
</dbReference>
<comment type="caution">
    <text evidence="3">The sequence shown here is derived from an EMBL/GenBank/DDBJ whole genome shotgun (WGS) entry which is preliminary data.</text>
</comment>
<keyword evidence="4" id="KW-1185">Reference proteome</keyword>
<proteinExistence type="inferred from homology"/>
<dbReference type="Pfam" id="PF00293">
    <property type="entry name" value="NUDIX"/>
    <property type="match status" value="1"/>
</dbReference>
<dbReference type="EMBL" id="JACRSY010000014">
    <property type="protein sequence ID" value="MBC8579892.1"/>
    <property type="molecule type" value="Genomic_DNA"/>
</dbReference>
<keyword evidence="3" id="KW-0378">Hydrolase</keyword>
<gene>
    <name evidence="3" type="ORF">H8718_10170</name>
</gene>
<dbReference type="PROSITE" id="PS51462">
    <property type="entry name" value="NUDIX"/>
    <property type="match status" value="1"/>
</dbReference>
<dbReference type="RefSeq" id="WP_249332793.1">
    <property type="nucleotide sequence ID" value="NZ_JACRSY010000014.1"/>
</dbReference>
<dbReference type="CDD" id="cd03674">
    <property type="entry name" value="NUDIX_Hydrolase"/>
    <property type="match status" value="1"/>
</dbReference>
<dbReference type="GO" id="GO:0016787">
    <property type="term" value="F:hydrolase activity"/>
    <property type="evidence" value="ECO:0007669"/>
    <property type="project" value="UniProtKB-KW"/>
</dbReference>
<dbReference type="Gene3D" id="3.90.79.10">
    <property type="entry name" value="Nucleoside Triphosphate Pyrophosphohydrolase"/>
    <property type="match status" value="1"/>
</dbReference>
<organism evidence="3 4">
    <name type="scientific">Zhenhengia yiwuensis</name>
    <dbReference type="NCBI Taxonomy" id="2763666"/>
    <lineage>
        <taxon>Bacteria</taxon>
        <taxon>Bacillati</taxon>
        <taxon>Bacillota</taxon>
        <taxon>Clostridia</taxon>
        <taxon>Lachnospirales</taxon>
        <taxon>Lachnospiraceae</taxon>
        <taxon>Zhenhengia</taxon>
    </lineage>
</organism>
<sequence length="189" mass="21867">MEKWMQEIRQYKPYNEQEEKDKALILTCMDAYDNLLTRENPVAHFSSSGFIVNKTRDKVLMIHHNIYNAWSWTGGHTDGETDFLGVAIREAKEETGVQEVKVLSEGILSLDVLPVPAHIKKGVYVSAHLHLSIAYLVEVDEEELLRVKPDENSGVKWIAIEELDKYVDNEPDMLILYKKFLEKMKVYNL</sequence>
<reference evidence="3" key="1">
    <citation type="submission" date="2020-08" db="EMBL/GenBank/DDBJ databases">
        <title>Genome public.</title>
        <authorList>
            <person name="Liu C."/>
            <person name="Sun Q."/>
        </authorList>
    </citation>
    <scope>NUCLEOTIDE SEQUENCE</scope>
    <source>
        <strain evidence="3">NSJ-12</strain>
    </source>
</reference>
<dbReference type="InterPro" id="IPR000086">
    <property type="entry name" value="NUDIX_hydrolase_dom"/>
</dbReference>
<evidence type="ECO:0000313" key="4">
    <source>
        <dbReference type="Proteomes" id="UP000655830"/>
    </source>
</evidence>
<accession>A0A926IDM3</accession>
<evidence type="ECO:0000259" key="2">
    <source>
        <dbReference type="PROSITE" id="PS51462"/>
    </source>
</evidence>
<dbReference type="AlphaFoldDB" id="A0A926IDM3"/>
<feature type="domain" description="Nudix hydrolase" evidence="2">
    <location>
        <begin position="42"/>
        <end position="180"/>
    </location>
</feature>
<evidence type="ECO:0000313" key="3">
    <source>
        <dbReference type="EMBL" id="MBC8579892.1"/>
    </source>
</evidence>
<name>A0A926IDM3_9FIRM</name>
<dbReference type="PANTHER" id="PTHR43736">
    <property type="entry name" value="ADP-RIBOSE PYROPHOSPHATASE"/>
    <property type="match status" value="1"/>
</dbReference>
<evidence type="ECO:0000256" key="1">
    <source>
        <dbReference type="ARBA" id="ARBA00005582"/>
    </source>
</evidence>
<dbReference type="PANTHER" id="PTHR43736:SF1">
    <property type="entry name" value="DIHYDRONEOPTERIN TRIPHOSPHATE DIPHOSPHATASE"/>
    <property type="match status" value="1"/>
</dbReference>
<comment type="similarity">
    <text evidence="1">Belongs to the Nudix hydrolase family.</text>
</comment>
<protein>
    <submittedName>
        <fullName evidence="3">NUDIX hydrolase</fullName>
    </submittedName>
</protein>
<dbReference type="Proteomes" id="UP000655830">
    <property type="component" value="Unassembled WGS sequence"/>
</dbReference>
<dbReference type="InterPro" id="IPR015797">
    <property type="entry name" value="NUDIX_hydrolase-like_dom_sf"/>
</dbReference>